<protein>
    <recommendedName>
        <fullName evidence="4">Major facilitator superfamily (MFS) profile domain-containing protein</fullName>
    </recommendedName>
</protein>
<organism evidence="5 6">
    <name type="scientific">Eeniella nana</name>
    <name type="common">Yeast</name>
    <name type="synonym">Brettanomyces nanus</name>
    <dbReference type="NCBI Taxonomy" id="13502"/>
    <lineage>
        <taxon>Eukaryota</taxon>
        <taxon>Fungi</taxon>
        <taxon>Dikarya</taxon>
        <taxon>Ascomycota</taxon>
        <taxon>Saccharomycotina</taxon>
        <taxon>Pichiomycetes</taxon>
        <taxon>Pichiales</taxon>
        <taxon>Pichiaceae</taxon>
        <taxon>Brettanomyces</taxon>
    </lineage>
</organism>
<feature type="transmembrane region" description="Helical" evidence="3">
    <location>
        <begin position="294"/>
        <end position="315"/>
    </location>
</feature>
<dbReference type="GeneID" id="62197314"/>
<name>A0A875S8J6_EENNA</name>
<keyword evidence="3" id="KW-0812">Transmembrane</keyword>
<dbReference type="PANTHER" id="PTHR11360:SF177">
    <property type="entry name" value="RIBOFLAVIN TRANSPORTER MCH5"/>
    <property type="match status" value="1"/>
</dbReference>
<dbReference type="GO" id="GO:0016020">
    <property type="term" value="C:membrane"/>
    <property type="evidence" value="ECO:0007669"/>
    <property type="project" value="UniProtKB-SubCell"/>
</dbReference>
<dbReference type="InterPro" id="IPR020846">
    <property type="entry name" value="MFS_dom"/>
</dbReference>
<reference evidence="5" key="1">
    <citation type="submission" date="2020-10" db="EMBL/GenBank/DDBJ databases">
        <authorList>
            <person name="Roach M.J.R."/>
        </authorList>
    </citation>
    <scope>NUCLEOTIDE SEQUENCE</scope>
    <source>
        <strain evidence="5">CBS 1945</strain>
    </source>
</reference>
<dbReference type="Gene3D" id="1.20.1250.20">
    <property type="entry name" value="MFS general substrate transporter like domains"/>
    <property type="match status" value="2"/>
</dbReference>
<feature type="transmembrane region" description="Helical" evidence="3">
    <location>
        <begin position="85"/>
        <end position="104"/>
    </location>
</feature>
<dbReference type="GO" id="GO:0032218">
    <property type="term" value="P:riboflavin transport"/>
    <property type="evidence" value="ECO:0007669"/>
    <property type="project" value="TreeGrafter"/>
</dbReference>
<feature type="transmembrane region" description="Helical" evidence="3">
    <location>
        <begin position="116"/>
        <end position="134"/>
    </location>
</feature>
<feature type="domain" description="Major facilitator superfamily (MFS) profile" evidence="4">
    <location>
        <begin position="47"/>
        <end position="448"/>
    </location>
</feature>
<dbReference type="PROSITE" id="PS50850">
    <property type="entry name" value="MFS"/>
    <property type="match status" value="1"/>
</dbReference>
<feature type="transmembrane region" description="Helical" evidence="3">
    <location>
        <begin position="45"/>
        <end position="73"/>
    </location>
</feature>
<evidence type="ECO:0000256" key="3">
    <source>
        <dbReference type="SAM" id="Phobius"/>
    </source>
</evidence>
<dbReference type="CDD" id="cd17352">
    <property type="entry name" value="MFS_MCT_SLC16"/>
    <property type="match status" value="1"/>
</dbReference>
<feature type="transmembrane region" description="Helical" evidence="3">
    <location>
        <begin position="259"/>
        <end position="282"/>
    </location>
</feature>
<feature type="transmembrane region" description="Helical" evidence="3">
    <location>
        <begin position="347"/>
        <end position="366"/>
    </location>
</feature>
<accession>A0A875S8J6</accession>
<dbReference type="AlphaFoldDB" id="A0A875S8J6"/>
<dbReference type="PANTHER" id="PTHR11360">
    <property type="entry name" value="MONOCARBOXYLATE TRANSPORTER"/>
    <property type="match status" value="1"/>
</dbReference>
<evidence type="ECO:0000313" key="5">
    <source>
        <dbReference type="EMBL" id="QPG76525.1"/>
    </source>
</evidence>
<evidence type="ECO:0000313" key="6">
    <source>
        <dbReference type="Proteomes" id="UP000662931"/>
    </source>
</evidence>
<keyword evidence="3" id="KW-0472">Membrane</keyword>
<dbReference type="GO" id="GO:0022857">
    <property type="term" value="F:transmembrane transporter activity"/>
    <property type="evidence" value="ECO:0007669"/>
    <property type="project" value="InterPro"/>
</dbReference>
<dbReference type="Proteomes" id="UP000662931">
    <property type="component" value="Chromosome 4"/>
</dbReference>
<comment type="subcellular location">
    <subcellularLocation>
        <location evidence="1">Membrane</location>
        <topology evidence="1">Multi-pass membrane protein</topology>
    </subcellularLocation>
</comment>
<feature type="transmembrane region" description="Helical" evidence="3">
    <location>
        <begin position="201"/>
        <end position="223"/>
    </location>
</feature>
<evidence type="ECO:0000256" key="1">
    <source>
        <dbReference type="ARBA" id="ARBA00004141"/>
    </source>
</evidence>
<feature type="transmembrane region" description="Helical" evidence="3">
    <location>
        <begin position="387"/>
        <end position="406"/>
    </location>
</feature>
<dbReference type="RefSeq" id="XP_038780090.1">
    <property type="nucleotide sequence ID" value="XM_038924162.1"/>
</dbReference>
<dbReference type="InterPro" id="IPR050327">
    <property type="entry name" value="Proton-linked_MCT"/>
</dbReference>
<gene>
    <name evidence="5" type="ORF">FOA43_003914</name>
</gene>
<keyword evidence="3" id="KW-1133">Transmembrane helix</keyword>
<keyword evidence="6" id="KW-1185">Reference proteome</keyword>
<evidence type="ECO:0000259" key="4">
    <source>
        <dbReference type="PROSITE" id="PS50850"/>
    </source>
</evidence>
<dbReference type="InterPro" id="IPR011701">
    <property type="entry name" value="MFS"/>
</dbReference>
<dbReference type="SUPFAM" id="SSF103473">
    <property type="entry name" value="MFS general substrate transporter"/>
    <property type="match status" value="1"/>
</dbReference>
<proteinExistence type="inferred from homology"/>
<dbReference type="InterPro" id="IPR036259">
    <property type="entry name" value="MFS_trans_sf"/>
</dbReference>
<feature type="transmembrane region" description="Helical" evidence="3">
    <location>
        <begin position="172"/>
        <end position="195"/>
    </location>
</feature>
<dbReference type="EMBL" id="CP064815">
    <property type="protein sequence ID" value="QPG76525.1"/>
    <property type="molecule type" value="Genomic_DNA"/>
</dbReference>
<dbReference type="OrthoDB" id="6509908at2759"/>
<feature type="transmembrane region" description="Helical" evidence="3">
    <location>
        <begin position="322"/>
        <end position="341"/>
    </location>
</feature>
<dbReference type="Pfam" id="PF07690">
    <property type="entry name" value="MFS_1"/>
    <property type="match status" value="1"/>
</dbReference>
<evidence type="ECO:0000256" key="2">
    <source>
        <dbReference type="ARBA" id="ARBA00006727"/>
    </source>
</evidence>
<feature type="transmembrane region" description="Helical" evidence="3">
    <location>
        <begin position="418"/>
        <end position="435"/>
    </location>
</feature>
<dbReference type="KEGG" id="bnn:FOA43_003914"/>
<comment type="similarity">
    <text evidence="2">Belongs to the major facilitator superfamily. Monocarboxylate porter (TC 2.A.1.13) family.</text>
</comment>
<sequence length="448" mass="49949">MRTDIQARSSSLEIKTPLLQITTGKSYDAFAHEDEDKFPDGGWRAWTVVLGSSLGLMTVFGIMQTISSIQVFVSNNMLKDVKMSATSWIFSLYMFFNLSMGIVAGPLFDIYGIKKVLIPGMLLNCIGLYATAFSTKLWHFILSFGFASGIGSGMMMNPLMSVISHWFLRRRGIANGFAQAGSIAGVLFPIMLRSLYPKLGYSSSMCIMASICVFLCFLSFFLVQDRRSVLTDKDTVKGRSLWKNIRMVLDFRSFKEKPFSLLVVALFFNEFSLLLVITYIGTYGEVRGMSESDSYLLVTAMNAAGVVGKLVPNYFSDKIGRFNVMILVSSIMTISIFALWLPYYNRAALYTFSCIYGFAFAGSYSMTPVTISQISLTRQFGSRYATAYLVVAFGNLISMPIGSQFINQQTIHGYNNMIIFAGCTTLIATTFFILSRTSIVGRCLFKFV</sequence>
<feature type="transmembrane region" description="Helical" evidence="3">
    <location>
        <begin position="140"/>
        <end position="160"/>
    </location>
</feature>